<comment type="caution">
    <text evidence="6">The sequence shown here is derived from an EMBL/GenBank/DDBJ whole genome shotgun (WGS) entry which is preliminary data.</text>
</comment>
<sequence>MFTLPNYLFEPLSWICTALIVLVFANLLFFTALSVFGLITPKRDYEIVAPKKKFLFLIPAHNEAAVIKETVEALVHQDYDPNLFDIVVIADNCTDNTAEIVRSIGKAKVFENTSKPDEPRGKPHAIASFINNESWQEYDYIAFIDADNIVEPNYLTEMNSQSIAHPEFVVIQGYLGMKNVFTSITASGYSAVYFITNRAVQFANYVLGWNAAIGGTGFILDTKYLMERGWNPRSYTEDFELQVELSMNGLRSGWNQFAVVHDEKPNSFLASHHQRTRWAQGHWYVAFSTTFKQIKSLFKSKHFNELMSKIETLFYSYSMVRPVAYLIILALGIIDIRLLKYLPNLFSVITFWLTMEAFNFLIIPTVYFIEEGKDYFQLKNTWWKKILFFIRLVYCFIYNSLTYMIAQIVGFFTWFKPQNKWNKTVHSVQYKDLEGEQYASTK</sequence>
<comment type="similarity">
    <text evidence="1">Belongs to the glycosyltransferase 2 family.</text>
</comment>
<dbReference type="CDD" id="cd06438">
    <property type="entry name" value="EpsO_like"/>
    <property type="match status" value="1"/>
</dbReference>
<evidence type="ECO:0000313" key="8">
    <source>
        <dbReference type="Proteomes" id="UP000321361"/>
    </source>
</evidence>
<evidence type="ECO:0000256" key="2">
    <source>
        <dbReference type="ARBA" id="ARBA00022676"/>
    </source>
</evidence>
<feature type="transmembrane region" description="Helical" evidence="4">
    <location>
        <begin position="345"/>
        <end position="369"/>
    </location>
</feature>
<evidence type="ECO:0000256" key="1">
    <source>
        <dbReference type="ARBA" id="ARBA00006739"/>
    </source>
</evidence>
<dbReference type="Proteomes" id="UP000078516">
    <property type="component" value="Unassembled WGS sequence"/>
</dbReference>
<dbReference type="SUPFAM" id="SSF53448">
    <property type="entry name" value="Nucleotide-diphospho-sugar transferases"/>
    <property type="match status" value="1"/>
</dbReference>
<feature type="transmembrane region" description="Helical" evidence="4">
    <location>
        <begin position="323"/>
        <end position="339"/>
    </location>
</feature>
<keyword evidence="2" id="KW-0328">Glycosyltransferase</keyword>
<name>A0A179EVB0_ENTTH</name>
<evidence type="ECO:0000313" key="5">
    <source>
        <dbReference type="EMBL" id="GEK37818.1"/>
    </source>
</evidence>
<keyword evidence="3 5" id="KW-0808">Transferase</keyword>
<keyword evidence="4" id="KW-0472">Membrane</keyword>
<reference evidence="5 8" key="2">
    <citation type="submission" date="2019-07" db="EMBL/GenBank/DDBJ databases">
        <title>Whole genome shotgun sequence of Enterococcus thailandicus NBRC 101867.</title>
        <authorList>
            <person name="Hosoyama A."/>
            <person name="Uohara A."/>
            <person name="Ohji S."/>
            <person name="Ichikawa N."/>
        </authorList>
    </citation>
    <scope>NUCLEOTIDE SEQUENCE [LARGE SCALE GENOMIC DNA]</scope>
    <source>
        <strain evidence="5 8">NBRC 101867</strain>
    </source>
</reference>
<evidence type="ECO:0000256" key="4">
    <source>
        <dbReference type="SAM" id="Phobius"/>
    </source>
</evidence>
<reference evidence="6 7" key="1">
    <citation type="submission" date="2016-04" db="EMBL/GenBank/DDBJ databases">
        <title>Draft genome of an Enterococcus thailandicus strain isolated from bovine feces.</title>
        <authorList>
            <person name="Beukers A.G."/>
            <person name="Zaheer R."/>
            <person name="Goji N."/>
            <person name="Cook S.R."/>
            <person name="Amoako K."/>
            <person name="Chaves A.V."/>
            <person name="Ward M.P."/>
            <person name="Mcallister T.A."/>
        </authorList>
    </citation>
    <scope>NUCLEOTIDE SEQUENCE [LARGE SCALE GENOMIC DNA]</scope>
    <source>
        <strain evidence="6 7">F0711D 46</strain>
    </source>
</reference>
<dbReference type="InterPro" id="IPR029044">
    <property type="entry name" value="Nucleotide-diphossugar_trans"/>
</dbReference>
<organism evidence="6 7">
    <name type="scientific">Enterococcus thailandicus</name>
    <dbReference type="NCBI Taxonomy" id="417368"/>
    <lineage>
        <taxon>Bacteria</taxon>
        <taxon>Bacillati</taxon>
        <taxon>Bacillota</taxon>
        <taxon>Bacilli</taxon>
        <taxon>Lactobacillales</taxon>
        <taxon>Enterococcaceae</taxon>
        <taxon>Enterococcus</taxon>
    </lineage>
</organism>
<dbReference type="PANTHER" id="PTHR43630">
    <property type="entry name" value="POLY-BETA-1,6-N-ACETYL-D-GLUCOSAMINE SYNTHASE"/>
    <property type="match status" value="1"/>
</dbReference>
<evidence type="ECO:0000313" key="7">
    <source>
        <dbReference type="Proteomes" id="UP000078516"/>
    </source>
</evidence>
<dbReference type="GO" id="GO:0016757">
    <property type="term" value="F:glycosyltransferase activity"/>
    <property type="evidence" value="ECO:0007669"/>
    <property type="project" value="UniProtKB-KW"/>
</dbReference>
<dbReference type="EMBL" id="LWMN01000001">
    <property type="protein sequence ID" value="OAQ57154.1"/>
    <property type="molecule type" value="Genomic_DNA"/>
</dbReference>
<dbReference type="Gene3D" id="3.90.550.10">
    <property type="entry name" value="Spore Coat Polysaccharide Biosynthesis Protein SpsA, Chain A"/>
    <property type="match status" value="1"/>
</dbReference>
<dbReference type="PANTHER" id="PTHR43630:SF1">
    <property type="entry name" value="POLY-BETA-1,6-N-ACETYL-D-GLUCOSAMINE SYNTHASE"/>
    <property type="match status" value="1"/>
</dbReference>
<dbReference type="Proteomes" id="UP000321361">
    <property type="component" value="Unassembled WGS sequence"/>
</dbReference>
<feature type="transmembrane region" description="Helical" evidence="4">
    <location>
        <begin position="12"/>
        <end position="39"/>
    </location>
</feature>
<dbReference type="PATRIC" id="fig|417368.6.peg.840"/>
<evidence type="ECO:0000256" key="3">
    <source>
        <dbReference type="ARBA" id="ARBA00022679"/>
    </source>
</evidence>
<evidence type="ECO:0000313" key="6">
    <source>
        <dbReference type="EMBL" id="OAQ57154.1"/>
    </source>
</evidence>
<protein>
    <submittedName>
        <fullName evidence="5">Glycosyl transferase</fullName>
    </submittedName>
</protein>
<dbReference type="EMBL" id="BJUG01000012">
    <property type="protein sequence ID" value="GEK37818.1"/>
    <property type="molecule type" value="Genomic_DNA"/>
</dbReference>
<keyword evidence="4" id="KW-1133">Transmembrane helix</keyword>
<dbReference type="RefSeq" id="WP_067481235.1">
    <property type="nucleotide sequence ID" value="NZ_BJUG01000012.1"/>
</dbReference>
<dbReference type="Pfam" id="PF13641">
    <property type="entry name" value="Glyco_tranf_2_3"/>
    <property type="match status" value="1"/>
</dbReference>
<keyword evidence="7" id="KW-1185">Reference proteome</keyword>
<keyword evidence="4" id="KW-0812">Transmembrane</keyword>
<accession>A0A179EVB0</accession>
<dbReference type="AlphaFoldDB" id="A0A179EVB0"/>
<gene>
    <name evidence="6" type="ORF">A6E74_01935</name>
    <name evidence="5" type="ORF">ETH01_21050</name>
</gene>
<proteinExistence type="inferred from homology"/>
<dbReference type="OrthoDB" id="9797391at2"/>
<feature type="transmembrane region" description="Helical" evidence="4">
    <location>
        <begin position="389"/>
        <end position="415"/>
    </location>
</feature>